<feature type="domain" description="OLD protein-like TOPRIM" evidence="2">
    <location>
        <begin position="417"/>
        <end position="482"/>
    </location>
</feature>
<dbReference type="InterPro" id="IPR027417">
    <property type="entry name" value="P-loop_NTPase"/>
</dbReference>
<sequence length="567" mass="63561">MPIDYKITKIVVRCWRGIDALELDLRPGFPNVLIGSNNAGKTAILDAIALVLNSPAFGSQWSPDQNDFYCDQKGNRSAEFIIQALFGASADNGYPAVRGVGKPISVRGMQVRGTYKDGKARHQRTLLDEKLQPILIAPRTALSNDDKVKWKDHGVNWMQYYARPDEISSDVPEVWLFRPQEIDASLFIWKRGPIARLSRLLAKRFLLEKWTIEREDGKTSPMPDTLYKAHQFFQESVEKFPFWREDMRPKLEDAIGRYVGSQAKVDLRPDVQLFEDWIAQQLTISLGTESAGVVTPLSSMGDGWQSIIRLAALEALSQYSSEMKDRVVILLEEPETHLHPHLRRKLRKVLAALSKNGWIVMYTTHSPEMVSFDSDQVITRLLRVSGAVSANTIHTDNIAAPAKLQSKLDERGAHDFLFSAGAVFVEGRDDGFACRVTFDCTGVDVDGRSISITQCNAVSVIPAFAAIAKDLGIRWCAVTDEDRLPDGSINPKTENERKKIDALLTKGDKQIQWPGKLETCLGIAAPEKATPELTEPLLTHKDWRINHPQYYSAVGRIATWIDPLITI</sequence>
<dbReference type="Pfam" id="PF13175">
    <property type="entry name" value="AAA_15"/>
    <property type="match status" value="2"/>
</dbReference>
<feature type="domain" description="Endonuclease GajA/Old nuclease/RecF-like AAA" evidence="1">
    <location>
        <begin position="6"/>
        <end position="92"/>
    </location>
</feature>
<dbReference type="CDD" id="cd00267">
    <property type="entry name" value="ABC_ATPase"/>
    <property type="match status" value="1"/>
</dbReference>
<protein>
    <submittedName>
        <fullName evidence="3">AAA family ATPase</fullName>
    </submittedName>
</protein>
<evidence type="ECO:0000313" key="3">
    <source>
        <dbReference type="EMBL" id="NEH94972.1"/>
    </source>
</evidence>
<accession>A0A6N9ZNG5</accession>
<evidence type="ECO:0000259" key="2">
    <source>
        <dbReference type="Pfam" id="PF20469"/>
    </source>
</evidence>
<feature type="domain" description="Endonuclease GajA/Old nuclease/RecF-like AAA" evidence="1">
    <location>
        <begin position="274"/>
        <end position="370"/>
    </location>
</feature>
<dbReference type="PANTHER" id="PTHR43581">
    <property type="entry name" value="ATP/GTP PHOSPHATASE"/>
    <property type="match status" value="1"/>
</dbReference>
<dbReference type="PANTHER" id="PTHR43581:SF2">
    <property type="entry name" value="EXCINUCLEASE ATPASE SUBUNIT"/>
    <property type="match status" value="1"/>
</dbReference>
<dbReference type="InterPro" id="IPR051396">
    <property type="entry name" value="Bact_Antivir_Def_Nuclease"/>
</dbReference>
<dbReference type="RefSeq" id="WP_163882632.1">
    <property type="nucleotide sequence ID" value="NZ_WUEP01000029.1"/>
</dbReference>
<dbReference type="Proteomes" id="UP000468864">
    <property type="component" value="Unassembled WGS sequence"/>
</dbReference>
<reference evidence="3 4" key="1">
    <citation type="submission" date="2019-12" db="EMBL/GenBank/DDBJ databases">
        <title>Rhizobium genotypes associated with high levels of biological nitrogen fixation by grain legumes in a temperate-maritime cropping system.</title>
        <authorList>
            <person name="Maluk M."/>
            <person name="Francesc Ferrando Molina F."/>
            <person name="Lopez Del Egido L."/>
            <person name="Lafos M."/>
            <person name="Langarica-Fuentes A."/>
            <person name="Gebre Yohannes G."/>
            <person name="Young M.W."/>
            <person name="Martin P."/>
            <person name="Gantlett R."/>
            <person name="Kenicer G."/>
            <person name="Hawes C."/>
            <person name="Begg G.S."/>
            <person name="Quilliam R.S."/>
            <person name="Squire G.R."/>
            <person name="Poole P.S."/>
            <person name="Young P.W."/>
            <person name="Iannetta P.M."/>
            <person name="James E.K."/>
        </authorList>
    </citation>
    <scope>NUCLEOTIDE SEQUENCE [LARGE SCALE GENOMIC DNA]</scope>
    <source>
        <strain evidence="3 4">JHI2449</strain>
    </source>
</reference>
<evidence type="ECO:0000313" key="4">
    <source>
        <dbReference type="Proteomes" id="UP000468864"/>
    </source>
</evidence>
<gene>
    <name evidence="3" type="ORF">GR206_28815</name>
</gene>
<organism evidence="3 4">
    <name type="scientific">Rhizobium laguerreae</name>
    <dbReference type="NCBI Taxonomy" id="1076926"/>
    <lineage>
        <taxon>Bacteria</taxon>
        <taxon>Pseudomonadati</taxon>
        <taxon>Pseudomonadota</taxon>
        <taxon>Alphaproteobacteria</taxon>
        <taxon>Hyphomicrobiales</taxon>
        <taxon>Rhizobiaceae</taxon>
        <taxon>Rhizobium/Agrobacterium group</taxon>
        <taxon>Rhizobium</taxon>
    </lineage>
</organism>
<comment type="caution">
    <text evidence="3">The sequence shown here is derived from an EMBL/GenBank/DDBJ whole genome shotgun (WGS) entry which is preliminary data.</text>
</comment>
<dbReference type="SUPFAM" id="SSF52540">
    <property type="entry name" value="P-loop containing nucleoside triphosphate hydrolases"/>
    <property type="match status" value="1"/>
</dbReference>
<dbReference type="AlphaFoldDB" id="A0A6N9ZNG5"/>
<dbReference type="Gene3D" id="3.40.50.300">
    <property type="entry name" value="P-loop containing nucleotide triphosphate hydrolases"/>
    <property type="match status" value="1"/>
</dbReference>
<proteinExistence type="predicted"/>
<dbReference type="EMBL" id="WUEP01000029">
    <property type="protein sequence ID" value="NEH94972.1"/>
    <property type="molecule type" value="Genomic_DNA"/>
</dbReference>
<dbReference type="Pfam" id="PF20469">
    <property type="entry name" value="OLD-like_TOPRIM"/>
    <property type="match status" value="1"/>
</dbReference>
<name>A0A6N9ZNG5_9HYPH</name>
<dbReference type="InterPro" id="IPR034139">
    <property type="entry name" value="TOPRIM_OLD"/>
</dbReference>
<dbReference type="InterPro" id="IPR041685">
    <property type="entry name" value="AAA_GajA/Old/RecF-like"/>
</dbReference>
<evidence type="ECO:0000259" key="1">
    <source>
        <dbReference type="Pfam" id="PF13175"/>
    </source>
</evidence>